<evidence type="ECO:0000313" key="2">
    <source>
        <dbReference type="Proteomes" id="UP000422569"/>
    </source>
</evidence>
<accession>A0A6B8M4D1</accession>
<proteinExistence type="predicted"/>
<dbReference type="AlphaFoldDB" id="A0A6B8M4D1"/>
<organism evidence="1 2">
    <name type="scientific">Methylocystis parvus</name>
    <dbReference type="NCBI Taxonomy" id="134"/>
    <lineage>
        <taxon>Bacteria</taxon>
        <taxon>Pseudomonadati</taxon>
        <taxon>Pseudomonadota</taxon>
        <taxon>Alphaproteobacteria</taxon>
        <taxon>Hyphomicrobiales</taxon>
        <taxon>Methylocystaceae</taxon>
        <taxon>Methylocystis</taxon>
    </lineage>
</organism>
<dbReference type="KEGG" id="mpar:F7D14_09840"/>
<evidence type="ECO:0000313" key="1">
    <source>
        <dbReference type="EMBL" id="QGM97741.1"/>
    </source>
</evidence>
<reference evidence="1 2" key="1">
    <citation type="submission" date="2019-09" db="EMBL/GenBank/DDBJ databases">
        <title>Isolation and complete genome sequencing of Methylocystis species.</title>
        <authorList>
            <person name="Rumah B.L."/>
            <person name="Stead C.E."/>
            <person name="Stevens B.C."/>
            <person name="Minton N.P."/>
            <person name="Grosse-Honebrink A."/>
            <person name="Zhang Y."/>
        </authorList>
    </citation>
    <scope>NUCLEOTIDE SEQUENCE [LARGE SCALE GENOMIC DNA]</scope>
    <source>
        <strain evidence="1 2">BRCS2</strain>
    </source>
</reference>
<dbReference type="EMBL" id="CP044331">
    <property type="protein sequence ID" value="QGM97741.1"/>
    <property type="molecule type" value="Genomic_DNA"/>
</dbReference>
<keyword evidence="2" id="KW-1185">Reference proteome</keyword>
<protein>
    <submittedName>
        <fullName evidence="1">Uncharacterized protein</fullName>
    </submittedName>
</protein>
<gene>
    <name evidence="1" type="ORF">F7D14_09840</name>
</gene>
<dbReference type="RefSeq" id="WP_016917798.1">
    <property type="nucleotide sequence ID" value="NZ_CP044331.1"/>
</dbReference>
<name>A0A6B8M4D1_9HYPH</name>
<dbReference type="Proteomes" id="UP000422569">
    <property type="component" value="Chromosome"/>
</dbReference>
<sequence>MQGVELQDYARQMFEARGAKAAAEAAQKARALEEQQKAEEARQWRQIEAAIKAMLGPHQS</sequence>